<protein>
    <recommendedName>
        <fullName evidence="3">DUF2158 domain-containing protein</fullName>
    </recommendedName>
</protein>
<name>A0A1X3RSH7_9GAMM</name>
<evidence type="ECO:0000313" key="1">
    <source>
        <dbReference type="EMBL" id="OSN04783.1"/>
    </source>
</evidence>
<dbReference type="EMBL" id="LUTP01000029">
    <property type="protein sequence ID" value="OSN04783.1"/>
    <property type="molecule type" value="Genomic_DNA"/>
</dbReference>
<dbReference type="RefSeq" id="WP_094109827.1">
    <property type="nucleotide sequence ID" value="NZ_LUTP01000029.1"/>
</dbReference>
<proteinExistence type="predicted"/>
<dbReference type="AlphaFoldDB" id="A0A1X3RSH7"/>
<dbReference type="InterPro" id="IPR019226">
    <property type="entry name" value="DUF2158"/>
</dbReference>
<organism evidence="1 2">
    <name type="scientific">Lonsdalea iberica</name>
    <dbReference type="NCBI Taxonomy" id="1082703"/>
    <lineage>
        <taxon>Bacteria</taxon>
        <taxon>Pseudomonadati</taxon>
        <taxon>Pseudomonadota</taxon>
        <taxon>Gammaproteobacteria</taxon>
        <taxon>Enterobacterales</taxon>
        <taxon>Pectobacteriaceae</taxon>
        <taxon>Lonsdalea</taxon>
    </lineage>
</organism>
<accession>A0A1X3RSH7</accession>
<dbReference type="Proteomes" id="UP000194020">
    <property type="component" value="Unassembled WGS sequence"/>
</dbReference>
<reference evidence="1 2" key="1">
    <citation type="submission" date="2016-02" db="EMBL/GenBank/DDBJ databases">
        <title>Species-wide whole genome sequencing reveals diversity, host range in Lonsdalea quercina.</title>
        <authorList>
            <person name="Li Y."/>
        </authorList>
    </citation>
    <scope>NUCLEOTIDE SEQUENCE [LARGE SCALE GENOMIC DNA]</scope>
    <source>
        <strain evidence="1 2">LMG 26264</strain>
    </source>
</reference>
<evidence type="ECO:0008006" key="3">
    <source>
        <dbReference type="Google" id="ProtNLM"/>
    </source>
</evidence>
<sequence length="59" mass="6564">MFKEGDVVQSKTGGPKMVIHKVEDDKLWCVRVDDSLKKEVIVGAGSVEHYREEGPFGVC</sequence>
<comment type="caution">
    <text evidence="1">The sequence shown here is derived from an EMBL/GenBank/DDBJ whole genome shotgun (WGS) entry which is preliminary data.</text>
</comment>
<evidence type="ECO:0000313" key="2">
    <source>
        <dbReference type="Proteomes" id="UP000194020"/>
    </source>
</evidence>
<gene>
    <name evidence="1" type="ORF">AU511_11815</name>
</gene>
<dbReference type="Pfam" id="PF09926">
    <property type="entry name" value="DUF2158"/>
    <property type="match status" value="1"/>
</dbReference>
<dbReference type="OrthoDB" id="6429330at2"/>